<evidence type="ECO:0000313" key="2">
    <source>
        <dbReference type="Proteomes" id="UP000265520"/>
    </source>
</evidence>
<keyword evidence="2" id="KW-1185">Reference proteome</keyword>
<dbReference type="Proteomes" id="UP000265520">
    <property type="component" value="Unassembled WGS sequence"/>
</dbReference>
<dbReference type="AlphaFoldDB" id="A0A392VPL8"/>
<sequence length="19" mass="2144">MALVVAFTLWHMARTLSVP</sequence>
<proteinExistence type="predicted"/>
<accession>A0A392VPL8</accession>
<comment type="caution">
    <text evidence="1">The sequence shown here is derived from an EMBL/GenBank/DDBJ whole genome shotgun (WGS) entry which is preliminary data.</text>
</comment>
<reference evidence="1 2" key="1">
    <citation type="journal article" date="2018" name="Front. Plant Sci.">
        <title>Red Clover (Trifolium pratense) and Zigzag Clover (T. medium) - A Picture of Genomic Similarities and Differences.</title>
        <authorList>
            <person name="Dluhosova J."/>
            <person name="Istvanek J."/>
            <person name="Nedelnik J."/>
            <person name="Repkova J."/>
        </authorList>
    </citation>
    <scope>NUCLEOTIDE SEQUENCE [LARGE SCALE GENOMIC DNA]</scope>
    <source>
        <strain evidence="2">cv. 10/8</strain>
        <tissue evidence="1">Leaf</tissue>
    </source>
</reference>
<protein>
    <submittedName>
        <fullName evidence="1">Uncharacterized protein</fullName>
    </submittedName>
</protein>
<feature type="non-terminal residue" evidence="1">
    <location>
        <position position="19"/>
    </location>
</feature>
<evidence type="ECO:0000313" key="1">
    <source>
        <dbReference type="EMBL" id="MCI88370.1"/>
    </source>
</evidence>
<name>A0A392VPL8_9FABA</name>
<dbReference type="EMBL" id="LXQA011191278">
    <property type="protein sequence ID" value="MCI88370.1"/>
    <property type="molecule type" value="Genomic_DNA"/>
</dbReference>
<organism evidence="1 2">
    <name type="scientific">Trifolium medium</name>
    <dbReference type="NCBI Taxonomy" id="97028"/>
    <lineage>
        <taxon>Eukaryota</taxon>
        <taxon>Viridiplantae</taxon>
        <taxon>Streptophyta</taxon>
        <taxon>Embryophyta</taxon>
        <taxon>Tracheophyta</taxon>
        <taxon>Spermatophyta</taxon>
        <taxon>Magnoliopsida</taxon>
        <taxon>eudicotyledons</taxon>
        <taxon>Gunneridae</taxon>
        <taxon>Pentapetalae</taxon>
        <taxon>rosids</taxon>
        <taxon>fabids</taxon>
        <taxon>Fabales</taxon>
        <taxon>Fabaceae</taxon>
        <taxon>Papilionoideae</taxon>
        <taxon>50 kb inversion clade</taxon>
        <taxon>NPAAA clade</taxon>
        <taxon>Hologalegina</taxon>
        <taxon>IRL clade</taxon>
        <taxon>Trifolieae</taxon>
        <taxon>Trifolium</taxon>
    </lineage>
</organism>